<dbReference type="AlphaFoldDB" id="A0A224Y473"/>
<accession>A0A224Y473</accession>
<proteinExistence type="predicted"/>
<name>A0A224Y473_9ACAR</name>
<organism evidence="2">
    <name type="scientific">Rhipicephalus zambeziensis</name>
    <dbReference type="NCBI Taxonomy" id="60191"/>
    <lineage>
        <taxon>Eukaryota</taxon>
        <taxon>Metazoa</taxon>
        <taxon>Ecdysozoa</taxon>
        <taxon>Arthropoda</taxon>
        <taxon>Chelicerata</taxon>
        <taxon>Arachnida</taxon>
        <taxon>Acari</taxon>
        <taxon>Parasitiformes</taxon>
        <taxon>Ixodida</taxon>
        <taxon>Ixodoidea</taxon>
        <taxon>Ixodidae</taxon>
        <taxon>Rhipicephalinae</taxon>
        <taxon>Rhipicephalus</taxon>
        <taxon>Rhipicephalus</taxon>
    </lineage>
</organism>
<evidence type="ECO:0000256" key="1">
    <source>
        <dbReference type="SAM" id="SignalP"/>
    </source>
</evidence>
<reference evidence="2" key="1">
    <citation type="journal article" date="2017" name="Parasit. Vectors">
        <title>Sialotranscriptomics of Rhipicephalus zambeziensis reveals intricate expression profiles of secretory proteins and suggests tight temporal transcriptional regulation during blood-feeding.</title>
        <authorList>
            <person name="de Castro M.H."/>
            <person name="de Klerk D."/>
            <person name="Pienaar R."/>
            <person name="Rees D.J.G."/>
            <person name="Mans B.J."/>
        </authorList>
    </citation>
    <scope>NUCLEOTIDE SEQUENCE</scope>
    <source>
        <tissue evidence="2">Salivary glands</tissue>
    </source>
</reference>
<keyword evidence="1" id="KW-0732">Signal</keyword>
<feature type="chain" id="PRO_5012646348" evidence="1">
    <location>
        <begin position="24"/>
        <end position="121"/>
    </location>
</feature>
<sequence>MPTSFPWVKSLLFSSLLVVICAGQKVRMKNGAECKGELHIPFKPCVRYCRVAWLFFVPKYQEQQVADGTNCRRLLILKGICEHGRCVKLTGKVTKAPKINFSPITMTAEPTSTTSAPLIVD</sequence>
<dbReference type="EMBL" id="GFPF01000369">
    <property type="protein sequence ID" value="MAA11515.1"/>
    <property type="molecule type" value="Transcribed_RNA"/>
</dbReference>
<evidence type="ECO:0000313" key="2">
    <source>
        <dbReference type="EMBL" id="MAA11515.1"/>
    </source>
</evidence>
<protein>
    <submittedName>
        <fullName evidence="2">Basic tail secreted protein</fullName>
    </submittedName>
</protein>
<feature type="signal peptide" evidence="1">
    <location>
        <begin position="1"/>
        <end position="23"/>
    </location>
</feature>